<protein>
    <recommendedName>
        <fullName evidence="5">PIN domain-containing protein</fullName>
    </recommendedName>
</protein>
<evidence type="ECO:0000313" key="7">
    <source>
        <dbReference type="Proteomes" id="UP000271678"/>
    </source>
</evidence>
<keyword evidence="1" id="KW-0540">Nuclease</keyword>
<dbReference type="Proteomes" id="UP000271678">
    <property type="component" value="Unassembled WGS sequence"/>
</dbReference>
<keyword evidence="2" id="KW-0479">Metal-binding</keyword>
<dbReference type="GO" id="GO:0004518">
    <property type="term" value="F:nuclease activity"/>
    <property type="evidence" value="ECO:0007669"/>
    <property type="project" value="UniProtKB-KW"/>
</dbReference>
<feature type="domain" description="PIN" evidence="5">
    <location>
        <begin position="57"/>
        <end position="192"/>
    </location>
</feature>
<evidence type="ECO:0000256" key="4">
    <source>
        <dbReference type="ARBA" id="ARBA00022842"/>
    </source>
</evidence>
<dbReference type="GO" id="GO:0016787">
    <property type="term" value="F:hydrolase activity"/>
    <property type="evidence" value="ECO:0007669"/>
    <property type="project" value="UniProtKB-KW"/>
</dbReference>
<dbReference type="EMBL" id="RJJQ01000026">
    <property type="protein sequence ID" value="RNI17972.1"/>
    <property type="molecule type" value="Genomic_DNA"/>
</dbReference>
<evidence type="ECO:0000256" key="3">
    <source>
        <dbReference type="ARBA" id="ARBA00022801"/>
    </source>
</evidence>
<dbReference type="GO" id="GO:0046872">
    <property type="term" value="F:metal ion binding"/>
    <property type="evidence" value="ECO:0007669"/>
    <property type="project" value="UniProtKB-KW"/>
</dbReference>
<dbReference type="Gene3D" id="3.40.50.1010">
    <property type="entry name" value="5'-nuclease"/>
    <property type="match status" value="1"/>
</dbReference>
<keyword evidence="4" id="KW-0460">Magnesium</keyword>
<proteinExistence type="predicted"/>
<dbReference type="InterPro" id="IPR002716">
    <property type="entry name" value="PIN_dom"/>
</dbReference>
<dbReference type="RefSeq" id="WP_123273035.1">
    <property type="nucleotide sequence ID" value="NZ_RJJQ01000026.1"/>
</dbReference>
<sequence>MQTAASIYGQLDQLLDSGNDARSQSGAHTAYVTCFSAQRRQLSQWRSYGTDEYPNRLVVDTNTLLDNPDLSAYISLLGSRYMAHVLPVVLRELDDLKRGGRNPEIREAARRADRRLKGLRTNGGDIRTGVKVAGDVWARFEHVEPRDDGRLPSWLDLTVPDDRLVASALLLQSDHPGAKLTVATGDLNLQTKLAAVRLPFIELPV</sequence>
<name>A0A3M9LXK5_9MICO</name>
<dbReference type="SUPFAM" id="SSF88723">
    <property type="entry name" value="PIN domain-like"/>
    <property type="match status" value="1"/>
</dbReference>
<keyword evidence="3" id="KW-0378">Hydrolase</keyword>
<dbReference type="InterPro" id="IPR029060">
    <property type="entry name" value="PIN-like_dom_sf"/>
</dbReference>
<evidence type="ECO:0000256" key="2">
    <source>
        <dbReference type="ARBA" id="ARBA00022723"/>
    </source>
</evidence>
<comment type="caution">
    <text evidence="6">The sequence shown here is derived from an EMBL/GenBank/DDBJ whole genome shotgun (WGS) entry which is preliminary data.</text>
</comment>
<evidence type="ECO:0000259" key="5">
    <source>
        <dbReference type="Pfam" id="PF13638"/>
    </source>
</evidence>
<evidence type="ECO:0000313" key="6">
    <source>
        <dbReference type="EMBL" id="RNI17972.1"/>
    </source>
</evidence>
<keyword evidence="7" id="KW-1185">Reference proteome</keyword>
<gene>
    <name evidence="6" type="ORF">EFY87_18915</name>
</gene>
<reference evidence="6 7" key="1">
    <citation type="submission" date="2018-11" db="EMBL/GenBank/DDBJ databases">
        <title>Draft genome of Simplicispira Flexivirga sp. BO-16.</title>
        <authorList>
            <person name="Im W.T."/>
        </authorList>
    </citation>
    <scope>NUCLEOTIDE SEQUENCE [LARGE SCALE GENOMIC DNA]</scope>
    <source>
        <strain evidence="6 7">BO-16</strain>
    </source>
</reference>
<evidence type="ECO:0000256" key="1">
    <source>
        <dbReference type="ARBA" id="ARBA00022722"/>
    </source>
</evidence>
<organism evidence="6 7">
    <name type="scientific">Flexivirga caeni</name>
    <dbReference type="NCBI Taxonomy" id="2294115"/>
    <lineage>
        <taxon>Bacteria</taxon>
        <taxon>Bacillati</taxon>
        <taxon>Actinomycetota</taxon>
        <taxon>Actinomycetes</taxon>
        <taxon>Micrococcales</taxon>
        <taxon>Dermacoccaceae</taxon>
        <taxon>Flexivirga</taxon>
    </lineage>
</organism>
<dbReference type="OrthoDB" id="4712550at2"/>
<dbReference type="Pfam" id="PF13638">
    <property type="entry name" value="PIN_4"/>
    <property type="match status" value="1"/>
</dbReference>
<accession>A0A3M9LXK5</accession>
<dbReference type="AlphaFoldDB" id="A0A3M9LXK5"/>